<dbReference type="AlphaFoldDB" id="X1BY13"/>
<comment type="caution">
    <text evidence="1">The sequence shown here is derived from an EMBL/GenBank/DDBJ whole genome shotgun (WGS) entry which is preliminary data.</text>
</comment>
<organism evidence="1">
    <name type="scientific">marine sediment metagenome</name>
    <dbReference type="NCBI Taxonomy" id="412755"/>
    <lineage>
        <taxon>unclassified sequences</taxon>
        <taxon>metagenomes</taxon>
        <taxon>ecological metagenomes</taxon>
    </lineage>
</organism>
<name>X1BY13_9ZZZZ</name>
<proteinExistence type="predicted"/>
<gene>
    <name evidence="1" type="ORF">S01H4_22250</name>
</gene>
<accession>X1BY13</accession>
<dbReference type="EMBL" id="BART01010167">
    <property type="protein sequence ID" value="GAG85992.1"/>
    <property type="molecule type" value="Genomic_DNA"/>
</dbReference>
<reference evidence="1" key="1">
    <citation type="journal article" date="2014" name="Front. Microbiol.">
        <title>High frequency of phylogenetically diverse reductive dehalogenase-homologous genes in deep subseafloor sedimentary metagenomes.</title>
        <authorList>
            <person name="Kawai M."/>
            <person name="Futagami T."/>
            <person name="Toyoda A."/>
            <person name="Takaki Y."/>
            <person name="Nishi S."/>
            <person name="Hori S."/>
            <person name="Arai W."/>
            <person name="Tsubouchi T."/>
            <person name="Morono Y."/>
            <person name="Uchiyama I."/>
            <person name="Ito T."/>
            <person name="Fujiyama A."/>
            <person name="Inagaki F."/>
            <person name="Takami H."/>
        </authorList>
    </citation>
    <scope>NUCLEOTIDE SEQUENCE</scope>
    <source>
        <strain evidence="1">Expedition CK06-06</strain>
    </source>
</reference>
<sequence>MRSRYLKGRGFNDHTIDRWKLWDNYSKKTIKISYHNLGGSFLYNRYHYYGNNQNIPRLSPGKLD</sequence>
<evidence type="ECO:0000313" key="1">
    <source>
        <dbReference type="EMBL" id="GAG85992.1"/>
    </source>
</evidence>
<protein>
    <submittedName>
        <fullName evidence="1">Uncharacterized protein</fullName>
    </submittedName>
</protein>